<proteinExistence type="predicted"/>
<evidence type="ECO:0000313" key="1">
    <source>
        <dbReference type="EMBL" id="QCP36823.1"/>
    </source>
</evidence>
<keyword evidence="2" id="KW-1185">Reference proteome</keyword>
<dbReference type="AlphaFoldDB" id="A0A4P8IL49"/>
<accession>A0A4P8IL49</accession>
<sequence>MTEKEQKFIDRIRLAVQLANEDEEGRKLADRLLDGKIVVKITDGIALNILIKDHQLTFVESSEHPRAIYEYGDVDSALKLLDKKLSTYAATVHKQLKLMGLSTLNDAFDKILNLAYEHANGLR</sequence>
<protein>
    <submittedName>
        <fullName evidence="1">Uncharacterized protein</fullName>
    </submittedName>
</protein>
<dbReference type="OrthoDB" id="2081070at2"/>
<gene>
    <name evidence="1" type="ORF">AR1Y2_3369</name>
</gene>
<dbReference type="RefSeq" id="WP_137329993.1">
    <property type="nucleotide sequence ID" value="NZ_CP040058.1"/>
</dbReference>
<dbReference type="KEGG" id="arf:AR1Y2_3369"/>
<reference evidence="1 2" key="1">
    <citation type="submission" date="2019-05" db="EMBL/GenBank/DDBJ databases">
        <title>Complete genome sequencing of Anaerostipes rhamnosivorans.</title>
        <authorList>
            <person name="Bui T.P.N."/>
            <person name="de Vos W.M."/>
        </authorList>
    </citation>
    <scope>NUCLEOTIDE SEQUENCE [LARGE SCALE GENOMIC DNA]</scope>
    <source>
        <strain evidence="1 2">1y2</strain>
    </source>
</reference>
<organism evidence="1 2">
    <name type="scientific">Anaerostipes rhamnosivorans</name>
    <dbReference type="NCBI Taxonomy" id="1229621"/>
    <lineage>
        <taxon>Bacteria</taxon>
        <taxon>Bacillati</taxon>
        <taxon>Bacillota</taxon>
        <taxon>Clostridia</taxon>
        <taxon>Lachnospirales</taxon>
        <taxon>Lachnospiraceae</taxon>
        <taxon>Anaerostipes</taxon>
    </lineage>
</organism>
<evidence type="ECO:0000313" key="2">
    <source>
        <dbReference type="Proteomes" id="UP000298653"/>
    </source>
</evidence>
<dbReference type="Proteomes" id="UP000298653">
    <property type="component" value="Chromosome"/>
</dbReference>
<dbReference type="EMBL" id="CP040058">
    <property type="protein sequence ID" value="QCP36823.1"/>
    <property type="molecule type" value="Genomic_DNA"/>
</dbReference>
<name>A0A4P8IL49_9FIRM</name>